<accession>A0A0K6S623</accession>
<proteinExistence type="inferred from homology"/>
<feature type="compositionally biased region" description="Basic and acidic residues" evidence="4">
    <location>
        <begin position="743"/>
        <end position="758"/>
    </location>
</feature>
<dbReference type="GO" id="GO:0000224">
    <property type="term" value="F:peptide-N4-(N-acetyl-beta-glucosaminyl)asparagine amidase activity"/>
    <property type="evidence" value="ECO:0007669"/>
    <property type="project" value="TreeGrafter"/>
</dbReference>
<evidence type="ECO:0000256" key="4">
    <source>
        <dbReference type="SAM" id="MobiDB-lite"/>
    </source>
</evidence>
<dbReference type="AlphaFoldDB" id="A0A0K6S623"/>
<dbReference type="SMART" id="SM00460">
    <property type="entry name" value="TGc"/>
    <property type="match status" value="1"/>
</dbReference>
<evidence type="ECO:0000259" key="5">
    <source>
        <dbReference type="SMART" id="SM00460"/>
    </source>
</evidence>
<protein>
    <recommendedName>
        <fullName evidence="5">Transglutaminase-like domain-containing protein</fullName>
    </recommendedName>
</protein>
<dbReference type="GO" id="GO:0005634">
    <property type="term" value="C:nucleus"/>
    <property type="evidence" value="ECO:0007669"/>
    <property type="project" value="TreeGrafter"/>
</dbReference>
<organism evidence="6">
    <name type="scientific">Chromera velia CCMP2878</name>
    <dbReference type="NCBI Taxonomy" id="1169474"/>
    <lineage>
        <taxon>Eukaryota</taxon>
        <taxon>Sar</taxon>
        <taxon>Alveolata</taxon>
        <taxon>Colpodellida</taxon>
        <taxon>Chromeraceae</taxon>
        <taxon>Chromera</taxon>
    </lineage>
</organism>
<evidence type="ECO:0000256" key="1">
    <source>
        <dbReference type="ARBA" id="ARBA00009390"/>
    </source>
</evidence>
<dbReference type="InterPro" id="IPR002931">
    <property type="entry name" value="Transglutaminase-like"/>
</dbReference>
<gene>
    <name evidence="6" type="ORF">Cvel_14225.t1.CR1</name>
</gene>
<dbReference type="GO" id="GO:0005829">
    <property type="term" value="C:cytosol"/>
    <property type="evidence" value="ECO:0007669"/>
    <property type="project" value="TreeGrafter"/>
</dbReference>
<feature type="compositionally biased region" description="Gly residues" evidence="4">
    <location>
        <begin position="630"/>
        <end position="648"/>
    </location>
</feature>
<dbReference type="EMBL" id="CDMZ01000004">
    <property type="protein sequence ID" value="CUC08966.1"/>
    <property type="molecule type" value="Genomic_DNA"/>
</dbReference>
<dbReference type="PANTHER" id="PTHR12143">
    <property type="entry name" value="PEPTIDE N-GLYCANASE PNGASE -RELATED"/>
    <property type="match status" value="1"/>
</dbReference>
<dbReference type="VEuPathDB" id="CryptoDB:Cvel_14225"/>
<dbReference type="InterPro" id="IPR038765">
    <property type="entry name" value="Papain-like_cys_pep_sf"/>
</dbReference>
<evidence type="ECO:0000256" key="2">
    <source>
        <dbReference type="ARBA" id="ARBA00022723"/>
    </source>
</evidence>
<dbReference type="Pfam" id="PF01841">
    <property type="entry name" value="Transglut_core"/>
    <property type="match status" value="1"/>
</dbReference>
<evidence type="ECO:0000313" key="6">
    <source>
        <dbReference type="EMBL" id="CUC08966.1"/>
    </source>
</evidence>
<keyword evidence="2" id="KW-0479">Metal-binding</keyword>
<feature type="domain" description="Transglutaminase-like" evidence="5">
    <location>
        <begin position="457"/>
        <end position="528"/>
    </location>
</feature>
<dbReference type="GO" id="GO:0006516">
    <property type="term" value="P:glycoprotein catabolic process"/>
    <property type="evidence" value="ECO:0007669"/>
    <property type="project" value="TreeGrafter"/>
</dbReference>
<dbReference type="InterPro" id="IPR050883">
    <property type="entry name" value="PNGase"/>
</dbReference>
<evidence type="ECO:0000256" key="3">
    <source>
        <dbReference type="ARBA" id="ARBA00022833"/>
    </source>
</evidence>
<dbReference type="PANTHER" id="PTHR12143:SF19">
    <property type="entry name" value="PEPTIDE-N(4)-(N-ACETYL-BETA-GLUCOSAMINYL)ASPARAGINE AMIDASE"/>
    <property type="match status" value="1"/>
</dbReference>
<reference evidence="6" key="1">
    <citation type="submission" date="2014-11" db="EMBL/GenBank/DDBJ databases">
        <title>Molecular phylogeny of cliff fern family Woodsiaceae with morphological implications.</title>
        <authorList>
            <person name="Shao Y.-Z."/>
            <person name="Wei R."/>
            <person name="Zhang X.-C."/>
        </authorList>
    </citation>
    <scope>NUCLEOTIDE SEQUENCE</scope>
</reference>
<keyword evidence="3" id="KW-0862">Zinc</keyword>
<feature type="region of interest" description="Disordered" evidence="4">
    <location>
        <begin position="630"/>
        <end position="649"/>
    </location>
</feature>
<sequence length="1022" mass="112277">METVAQLKCCFVKSGNGTGAPVISDFQEIEVDTQESLSVLFSLLCSLDCDDDLLTATVWNRTINTFFSFSSPDEQQARSLADLCFGDGDELFILATPDVLFKGFDTDAECTRVLNDRPFLQRALRIRDPFSELESSINLCVACGQTCAQLTGVTTEDVLLPPPFRCQCSDFSSSILRKFKDFLCQDIHLVGPVGDGSPSTSNTKETVVHLKPDHPDLPDTEKFKVEVEKHESPHGDSFTFQTCRLSARSFRIVTTRTDVPHGWGQQLHVRWRVRRPEGECVSEEPSLSEHCCLFSSRVEGLRELEKKNSVSPPPLLLDSFEDTLAARLPLSSTADRAEAETWWKKIQDRSNHAKCYLREDFQAQARAVMPMSALSQTDGSPLEKTKVLCEWFKKDFFSWVNTLPCQLCGAKQTKNIGIVGPITEEEREGWASRVEQHKCTKCETITRFPRFQNPATLLRSRRGRCGEWANCFCLCLSAAGLHARQVLDWTDHVWTETFCPFGPSDSSASSSSERTAGRGRWVHADCCENSVDNPMMYEKGWGKKLSYLVAFCPRAGPTDVTARYVRNRWGVFSRRTEVGEREMRQRLKKAREGAIGLMGDTSQRREWLARAAGEAEELLSFFAEQREVAGGGGGGGTADGEVGGGGRSSGSFQWRLSRGELGDVVEMFCLCESGKGAEKEKEEGLVWRSVRVRASDSEPSGVVGELVEGGETVIEGSVGESNERKMNAARRALPPQALASLKPSRETDPVMGVRREDPSSGCGGVDVNLVEREGGWGVGVWKGNEWSELLGGQGMPLGMCVFGSGEGEGVRVTVVSCSEGQMRLFVGATLSLPVVESDSKVIACSPGVSAERLGVGGLFEKEGTKMNRGVLLRDDTAGGTGEGQYLFLLPSTQKVEMGNENWKSSVLVFSFLENDPESTVSLRSRLKLPDQIEQLCAPCHLFLHVNESLGLLFCSARGCEGESIEGSDDGVLCGFETSPQELCASFGSTKELKEEAAQSSETFFKDRLLFSLKIRGLVQGGI</sequence>
<dbReference type="GO" id="GO:0046872">
    <property type="term" value="F:metal ion binding"/>
    <property type="evidence" value="ECO:0007669"/>
    <property type="project" value="UniProtKB-KW"/>
</dbReference>
<dbReference type="SUPFAM" id="SSF54001">
    <property type="entry name" value="Cysteine proteinases"/>
    <property type="match status" value="1"/>
</dbReference>
<name>A0A0K6S623_9ALVE</name>
<dbReference type="Gene3D" id="3.10.620.30">
    <property type="match status" value="2"/>
</dbReference>
<comment type="similarity">
    <text evidence="1">Belongs to the transglutaminase-like superfamily. PNGase family.</text>
</comment>
<feature type="region of interest" description="Disordered" evidence="4">
    <location>
        <begin position="736"/>
        <end position="764"/>
    </location>
</feature>